<dbReference type="SUPFAM" id="SSF48613">
    <property type="entry name" value="Heme oxygenase-like"/>
    <property type="match status" value="1"/>
</dbReference>
<dbReference type="Proteomes" id="UP000239539">
    <property type="component" value="Unassembled WGS sequence"/>
</dbReference>
<evidence type="ECO:0008006" key="4">
    <source>
        <dbReference type="Google" id="ProtNLM"/>
    </source>
</evidence>
<sequence length="258" mass="28507">MRNLFNALKQDTQANHTALENTFPFSIYHQKHLFDKAAYCAVLAIMKEFHQSTAGAVKQAEDTEAKLTQIAALIDSNAVLTAISKDIHALDANNTILNETHGPSYRDTHQTKPDSSRGTFATDKETNSVKSGLGELTSKDTHAHSNLLPTFHSPTTSAIAAIYVWLGSSMGANIISRRLNAMEQTIPTHYYQAMSECAKSWVSFKQCVDALLPELALNNENLVDNIVRDANAWFEYLIKLGKQFQATSTSKDMVVNSL</sequence>
<name>A0ABX5CQ71_9ALTE</name>
<dbReference type="EMBL" id="PVNO01000025">
    <property type="protein sequence ID" value="PRO68760.1"/>
    <property type="molecule type" value="Genomic_DNA"/>
</dbReference>
<protein>
    <recommendedName>
        <fullName evidence="4">Heme oxygenase</fullName>
    </recommendedName>
</protein>
<evidence type="ECO:0000313" key="3">
    <source>
        <dbReference type="Proteomes" id="UP000239539"/>
    </source>
</evidence>
<dbReference type="InterPro" id="IPR016084">
    <property type="entry name" value="Haem_Oase-like_multi-hlx"/>
</dbReference>
<dbReference type="Gene3D" id="1.20.910.10">
    <property type="entry name" value="Heme oxygenase-like"/>
    <property type="match status" value="1"/>
</dbReference>
<gene>
    <name evidence="2" type="ORF">C6Y39_09275</name>
</gene>
<feature type="region of interest" description="Disordered" evidence="1">
    <location>
        <begin position="98"/>
        <end position="135"/>
    </location>
</feature>
<evidence type="ECO:0000313" key="2">
    <source>
        <dbReference type="EMBL" id="PRO68760.1"/>
    </source>
</evidence>
<reference evidence="3" key="1">
    <citation type="journal article" date="2020" name="Int. J. Syst. Evol. Microbiol.">
        <title>Alteromonas alba sp. nov., a marine bacterium isolated from the seawater of the West Pacific Ocean.</title>
        <authorList>
            <person name="Sun C."/>
            <person name="Wu Y.-H."/>
            <person name="Xamxidin M."/>
            <person name="Cheng H."/>
            <person name="Xu X.-W."/>
        </authorList>
    </citation>
    <scope>NUCLEOTIDE SEQUENCE [LARGE SCALE GENOMIC DNA]</scope>
    <source>
        <strain evidence="3">9a2</strain>
    </source>
</reference>
<proteinExistence type="predicted"/>
<keyword evidence="3" id="KW-1185">Reference proteome</keyword>
<accession>A0ABX5CQ71</accession>
<comment type="caution">
    <text evidence="2">The sequence shown here is derived from an EMBL/GenBank/DDBJ whole genome shotgun (WGS) entry which is preliminary data.</text>
</comment>
<organism evidence="2 3">
    <name type="scientific">Alteromonas gracilis</name>
    <dbReference type="NCBI Taxonomy" id="1479524"/>
    <lineage>
        <taxon>Bacteria</taxon>
        <taxon>Pseudomonadati</taxon>
        <taxon>Pseudomonadota</taxon>
        <taxon>Gammaproteobacteria</taxon>
        <taxon>Alteromonadales</taxon>
        <taxon>Alteromonadaceae</taxon>
        <taxon>Alteromonas/Salinimonas group</taxon>
        <taxon>Alteromonas</taxon>
    </lineage>
</organism>
<dbReference type="RefSeq" id="WP_105930992.1">
    <property type="nucleotide sequence ID" value="NZ_PVNO01000025.1"/>
</dbReference>
<feature type="compositionally biased region" description="Basic and acidic residues" evidence="1">
    <location>
        <begin position="104"/>
        <end position="115"/>
    </location>
</feature>
<evidence type="ECO:0000256" key="1">
    <source>
        <dbReference type="SAM" id="MobiDB-lite"/>
    </source>
</evidence>